<dbReference type="SUPFAM" id="SSF56300">
    <property type="entry name" value="Metallo-dependent phosphatases"/>
    <property type="match status" value="1"/>
</dbReference>
<dbReference type="SUPFAM" id="SSF49363">
    <property type="entry name" value="Purple acid phosphatase, N-terminal domain"/>
    <property type="match status" value="1"/>
</dbReference>
<dbReference type="Gene3D" id="2.60.40.4070">
    <property type="match status" value="1"/>
</dbReference>
<accession>A0A1F4TPS9</accession>
<protein>
    <recommendedName>
        <fullName evidence="3">Fibronectin type-III domain-containing protein</fullName>
    </recommendedName>
</protein>
<name>A0A1F4TPS9_UNCSA</name>
<sequence length="903" mass="97122">MRSKIMINDQLIINNEGINYYNNVPKALIHLTLVICSFVIIALGLPSQAAIITNPELTSLSDTTMAITWSTTDEAASTELLWGISELSETSSQAGTTMYHYAELSGLYPDTTYKYRVKSGTTYYPAQTQEALTFTTLARPSGEYLFSFAVMNDLRYAETKTSTPSARGIPYEYCAEIVSSEVSDINNHGVAFTVVNGNLTENAGIYGDQLGANVKNRLENLSGAGDLPSNQGYKYLPTTGYEDKTATYSTDWLTDGFIPLTADPGSSESRYGFVAADNTKDSILNYQFKYKYYNLIFLDSAQATSGTGLASLESIYGYLSAEANSKTFVFMNFPAYDPFDTTTKDYPVALPTTEVSGGLCISNAAAFRATLESFTTSEVKIVAGVISGHLGDNYKRDINGISYIRQAQAVGYPTGYSIYKVYNNGFIKTFYKTTGRDGLDKPYYEHARDKIAGEGILLKEVLTQFWLGSSSYRNFTKTYAFIPGIPPSVSYTNPVSAESAVALNGPIIVKFSKRMNDQNLNNWLTISPSAGTITASFLDSDRTTLKVSHSSDFTQGVTYTATLDSTYVKDEGLTALAADYTFTFDTTGGIQDTTPPSAEVNPLPNNVTTDPFPSFTGWATDESGVVNVEYRFGSSGTWTTSEALDGSFGGSTEAFKVTASSALSTGSKQLWLRTTDGVGNVSSEGFLAYSFTVGGQKPSISLTIDESTIYPGDSISPTPKVEITVISVNSLSSGFITIAGSQSALSFTNTDTNYYATHEVSAAAALSDGIYTITVEAFDSLGQGSTYEATPLYVQTGSEVAIQDQPLNFPNPFDPGTQSTSIGYSLSKPADITLAIFDLAGNMIVRNTYASGADGGKAGYNEVGWDGKSGTGAYVGNGIYIYLIIANGKLVQNGKGKITVFKR</sequence>
<dbReference type="GO" id="GO:0003993">
    <property type="term" value="F:acid phosphatase activity"/>
    <property type="evidence" value="ECO:0007669"/>
    <property type="project" value="InterPro"/>
</dbReference>
<evidence type="ECO:0000256" key="2">
    <source>
        <dbReference type="SAM" id="Phobius"/>
    </source>
</evidence>
<feature type="transmembrane region" description="Helical" evidence="2">
    <location>
        <begin position="27"/>
        <end position="45"/>
    </location>
</feature>
<gene>
    <name evidence="4" type="ORF">A2462_04985</name>
</gene>
<dbReference type="Pfam" id="PF13205">
    <property type="entry name" value="Big_5"/>
    <property type="match status" value="1"/>
</dbReference>
<keyword evidence="2" id="KW-0472">Membrane</keyword>
<dbReference type="EMBL" id="MEUI01000014">
    <property type="protein sequence ID" value="OGC34666.1"/>
    <property type="molecule type" value="Genomic_DNA"/>
</dbReference>
<dbReference type="Pfam" id="PF16656">
    <property type="entry name" value="Pur_ac_phosph_N"/>
    <property type="match status" value="1"/>
</dbReference>
<evidence type="ECO:0000313" key="4">
    <source>
        <dbReference type="EMBL" id="OGC34666.1"/>
    </source>
</evidence>
<dbReference type="InterPro" id="IPR003961">
    <property type="entry name" value="FN3_dom"/>
</dbReference>
<keyword evidence="1" id="KW-0732">Signal</keyword>
<dbReference type="Proteomes" id="UP000177309">
    <property type="component" value="Unassembled WGS sequence"/>
</dbReference>
<dbReference type="InterPro" id="IPR014755">
    <property type="entry name" value="Cu-Rt/internalin_Ig-like"/>
</dbReference>
<organism evidence="4 5">
    <name type="scientific">candidate division WOR-1 bacterium RIFOXYC2_FULL_41_25</name>
    <dbReference type="NCBI Taxonomy" id="1802586"/>
    <lineage>
        <taxon>Bacteria</taxon>
        <taxon>Bacillati</taxon>
        <taxon>Saganbacteria</taxon>
    </lineage>
</organism>
<evidence type="ECO:0000256" key="1">
    <source>
        <dbReference type="ARBA" id="ARBA00022729"/>
    </source>
</evidence>
<comment type="caution">
    <text evidence="4">The sequence shown here is derived from an EMBL/GenBank/DDBJ whole genome shotgun (WGS) entry which is preliminary data.</text>
</comment>
<dbReference type="InterPro" id="IPR015914">
    <property type="entry name" value="PAPs_N"/>
</dbReference>
<dbReference type="PROSITE" id="PS50853">
    <property type="entry name" value="FN3"/>
    <property type="match status" value="1"/>
</dbReference>
<dbReference type="Gene3D" id="2.60.40.1220">
    <property type="match status" value="1"/>
</dbReference>
<proteinExistence type="predicted"/>
<dbReference type="InterPro" id="IPR029052">
    <property type="entry name" value="Metallo-depent_PP-like"/>
</dbReference>
<keyword evidence="2" id="KW-0812">Transmembrane</keyword>
<reference evidence="4 5" key="1">
    <citation type="journal article" date="2016" name="Nat. Commun.">
        <title>Thousands of microbial genomes shed light on interconnected biogeochemical processes in an aquifer system.</title>
        <authorList>
            <person name="Anantharaman K."/>
            <person name="Brown C.T."/>
            <person name="Hug L.A."/>
            <person name="Sharon I."/>
            <person name="Castelle C.J."/>
            <person name="Probst A.J."/>
            <person name="Thomas B.C."/>
            <person name="Singh A."/>
            <person name="Wilkins M.J."/>
            <person name="Karaoz U."/>
            <person name="Brodie E.L."/>
            <person name="Williams K.H."/>
            <person name="Hubbard S.S."/>
            <person name="Banfield J.F."/>
        </authorList>
    </citation>
    <scope>NUCLEOTIDE SEQUENCE [LARGE SCALE GENOMIC DNA]</scope>
</reference>
<evidence type="ECO:0000313" key="5">
    <source>
        <dbReference type="Proteomes" id="UP000177309"/>
    </source>
</evidence>
<dbReference type="AlphaFoldDB" id="A0A1F4TPS9"/>
<dbReference type="InterPro" id="IPR032812">
    <property type="entry name" value="SbsA_Ig"/>
</dbReference>
<dbReference type="Gene3D" id="2.60.40.380">
    <property type="entry name" value="Purple acid phosphatase-like, N-terminal"/>
    <property type="match status" value="1"/>
</dbReference>
<dbReference type="InterPro" id="IPR008963">
    <property type="entry name" value="Purple_acid_Pase-like_N"/>
</dbReference>
<evidence type="ECO:0000259" key="3">
    <source>
        <dbReference type="PROSITE" id="PS50853"/>
    </source>
</evidence>
<feature type="domain" description="Fibronectin type-III" evidence="3">
    <location>
        <begin position="51"/>
        <end position="139"/>
    </location>
</feature>
<keyword evidence="2" id="KW-1133">Transmembrane helix</keyword>
<dbReference type="GO" id="GO:0046872">
    <property type="term" value="F:metal ion binding"/>
    <property type="evidence" value="ECO:0007669"/>
    <property type="project" value="InterPro"/>
</dbReference>